<dbReference type="EMBL" id="KQ420486">
    <property type="protein sequence ID" value="KOF80109.1"/>
    <property type="molecule type" value="Genomic_DNA"/>
</dbReference>
<dbReference type="AlphaFoldDB" id="A0A0L8GTF3"/>
<accession>A0A0L8GTF3</accession>
<gene>
    <name evidence="1" type="ORF">OCBIM_22028432mg</name>
</gene>
<name>A0A0L8GTF3_OCTBM</name>
<sequence>MSEVSKLLQSWILDYACHHRFESIIQSISRRNDGHLESLDVCHSRLACSTIHFIVHKEQFSYFDTVINIIEQLHKDFPSHMINDNTYNRLIIGLKIRSFGCGHTGAPPLVKQIDPRTYSL</sequence>
<protein>
    <submittedName>
        <fullName evidence="1">Uncharacterized protein</fullName>
    </submittedName>
</protein>
<proteinExistence type="predicted"/>
<evidence type="ECO:0000313" key="1">
    <source>
        <dbReference type="EMBL" id="KOF80109.1"/>
    </source>
</evidence>
<reference evidence="1" key="1">
    <citation type="submission" date="2015-07" db="EMBL/GenBank/DDBJ databases">
        <title>MeaNS - Measles Nucleotide Surveillance Program.</title>
        <authorList>
            <person name="Tran T."/>
            <person name="Druce J."/>
        </authorList>
    </citation>
    <scope>NUCLEOTIDE SEQUENCE</scope>
    <source>
        <strain evidence="1">UCB-OBI-ISO-001</strain>
        <tissue evidence="1">Gonad</tissue>
    </source>
</reference>
<organism evidence="1">
    <name type="scientific">Octopus bimaculoides</name>
    <name type="common">California two-spotted octopus</name>
    <dbReference type="NCBI Taxonomy" id="37653"/>
    <lineage>
        <taxon>Eukaryota</taxon>
        <taxon>Metazoa</taxon>
        <taxon>Spiralia</taxon>
        <taxon>Lophotrochozoa</taxon>
        <taxon>Mollusca</taxon>
        <taxon>Cephalopoda</taxon>
        <taxon>Coleoidea</taxon>
        <taxon>Octopodiformes</taxon>
        <taxon>Octopoda</taxon>
        <taxon>Incirrata</taxon>
        <taxon>Octopodidae</taxon>
        <taxon>Octopus</taxon>
    </lineage>
</organism>